<keyword evidence="2" id="KW-1185">Reference proteome</keyword>
<dbReference type="RefSeq" id="XP_020429670.1">
    <property type="nucleotide sequence ID" value="XM_020582889.1"/>
</dbReference>
<gene>
    <name evidence="1" type="ORF">PPL_12145</name>
</gene>
<dbReference type="InParanoid" id="D3BLU1"/>
<dbReference type="AlphaFoldDB" id="D3BLU1"/>
<protein>
    <submittedName>
        <fullName evidence="1">Uncharacterized protein</fullName>
    </submittedName>
</protein>
<reference evidence="1 2" key="1">
    <citation type="journal article" date="2011" name="Genome Res.">
        <title>Phylogeny-wide analysis of social amoeba genomes highlights ancient origins for complex intercellular communication.</title>
        <authorList>
            <person name="Heidel A.J."/>
            <person name="Lawal H.M."/>
            <person name="Felder M."/>
            <person name="Schilde C."/>
            <person name="Helps N.R."/>
            <person name="Tunggal B."/>
            <person name="Rivero F."/>
            <person name="John U."/>
            <person name="Schleicher M."/>
            <person name="Eichinger L."/>
            <person name="Platzer M."/>
            <person name="Noegel A.A."/>
            <person name="Schaap P."/>
            <person name="Gloeckner G."/>
        </authorList>
    </citation>
    <scope>NUCLEOTIDE SEQUENCE [LARGE SCALE GENOMIC DNA]</scope>
    <source>
        <strain evidence="2">ATCC 26659 / Pp 5 / PN500</strain>
    </source>
</reference>
<dbReference type="EMBL" id="ADBJ01000042">
    <property type="protein sequence ID" value="EFA77542.1"/>
    <property type="molecule type" value="Genomic_DNA"/>
</dbReference>
<name>D3BLU1_HETP5</name>
<evidence type="ECO:0000313" key="2">
    <source>
        <dbReference type="Proteomes" id="UP000001396"/>
    </source>
</evidence>
<proteinExistence type="predicted"/>
<evidence type="ECO:0000313" key="1">
    <source>
        <dbReference type="EMBL" id="EFA77542.1"/>
    </source>
</evidence>
<dbReference type="GeneID" id="31367612"/>
<comment type="caution">
    <text evidence="1">The sequence shown here is derived from an EMBL/GenBank/DDBJ whole genome shotgun (WGS) entry which is preliminary data.</text>
</comment>
<accession>D3BLU1</accession>
<organism evidence="1 2">
    <name type="scientific">Heterostelium pallidum (strain ATCC 26659 / Pp 5 / PN500)</name>
    <name type="common">Cellular slime mold</name>
    <name type="synonym">Polysphondylium pallidum</name>
    <dbReference type="NCBI Taxonomy" id="670386"/>
    <lineage>
        <taxon>Eukaryota</taxon>
        <taxon>Amoebozoa</taxon>
        <taxon>Evosea</taxon>
        <taxon>Eumycetozoa</taxon>
        <taxon>Dictyostelia</taxon>
        <taxon>Acytosteliales</taxon>
        <taxon>Acytosteliaceae</taxon>
        <taxon>Heterostelium</taxon>
    </lineage>
</organism>
<sequence>MHYRGVACTDAIQYVDSLRFLSEVQQIPIGNRNSKESGFVKRKGVRIIVDIRFNVGAEESSLGYNKYRKDSITCANVDALVWRSLKSST</sequence>
<dbReference type="Proteomes" id="UP000001396">
    <property type="component" value="Unassembled WGS sequence"/>
</dbReference>